<dbReference type="OrthoDB" id="5068185at2759"/>
<evidence type="ECO:0000313" key="2">
    <source>
        <dbReference type="Proteomes" id="UP000028524"/>
    </source>
</evidence>
<proteinExistence type="predicted"/>
<evidence type="ECO:0000313" key="1">
    <source>
        <dbReference type="EMBL" id="KFA69891.1"/>
    </source>
</evidence>
<organism evidence="1 2">
    <name type="scientific">Stachybotrys chlorohalonatus (strain IBT 40285)</name>
    <dbReference type="NCBI Taxonomy" id="1283841"/>
    <lineage>
        <taxon>Eukaryota</taxon>
        <taxon>Fungi</taxon>
        <taxon>Dikarya</taxon>
        <taxon>Ascomycota</taxon>
        <taxon>Pezizomycotina</taxon>
        <taxon>Sordariomycetes</taxon>
        <taxon>Hypocreomycetidae</taxon>
        <taxon>Hypocreales</taxon>
        <taxon>Stachybotryaceae</taxon>
        <taxon>Stachybotrys</taxon>
    </lineage>
</organism>
<accession>A0A084R106</accession>
<reference evidence="1 2" key="1">
    <citation type="journal article" date="2014" name="BMC Genomics">
        <title>Comparative genome sequencing reveals chemotype-specific gene clusters in the toxigenic black mold Stachybotrys.</title>
        <authorList>
            <person name="Semeiks J."/>
            <person name="Borek D."/>
            <person name="Otwinowski Z."/>
            <person name="Grishin N.V."/>
        </authorList>
    </citation>
    <scope>NUCLEOTIDE SEQUENCE [LARGE SCALE GENOMIC DNA]</scope>
    <source>
        <strain evidence="1 2">IBT 40285</strain>
    </source>
</reference>
<dbReference type="HOGENOM" id="CLU_376502_0_0_1"/>
<keyword evidence="2" id="KW-1185">Reference proteome</keyword>
<protein>
    <recommendedName>
        <fullName evidence="3">Clr5 domain-containing protein</fullName>
    </recommendedName>
</protein>
<name>A0A084R106_STAC4</name>
<evidence type="ECO:0008006" key="3">
    <source>
        <dbReference type="Google" id="ProtNLM"/>
    </source>
</evidence>
<dbReference type="AlphaFoldDB" id="A0A084R106"/>
<dbReference type="Proteomes" id="UP000028524">
    <property type="component" value="Unassembled WGS sequence"/>
</dbReference>
<sequence length="737" mass="82539">MDYSLNQPQARPDTFPEDTPDLDFATQFHSSIFAAANTSNMHVTGADPTLSQQHSDVPREYPASTSSNFVWAIPSIFPAQYGPFPTMPSEFMDGTDAYGIQSEVAENNRGLVGVHTSMAVANVGHERGPATLNNSRIIDAFDVPWIGRSVQVAEPLLPTSVMNRLGFGLIGSEVSIPTNPSPANMFASPPSQHWFAQDIPNSLTTCRRTESFMDPQPTKAINGSSGSFEASLSVAGSKPTRVEAAKRNRHPRDEWGEMEKHIRRLYIEANHTAKEVHFELCAIHGFQTSSHVKVVGDIDVFEMITEKERKVMVEQRLKEQIELEEQKEEKRLWQIQHGNKRGQKKDTEGKQIPSSILDLSSAQWSKSWTAEGQWFTPPPSDTLNTTKSWQVLVDQISSISLIVEGQLYHHANYILGKVLKRLKIVALTCDPNFLVYFWTICHVLTRILVGGRGKSRNLWVGWFLQHLKEILAPKFSKHPLMGIVGSLLCVWASSSSDLRPTLGLGHWKTIHTLSEMIGKNHEIILKMGAFCTTSWKSKFSASDAMNELLRKPLLMAGGGNVGAERMAQLALDYLYAVSKGKYNKPEVVHEAMELLRWTAEICREKARRNALEYDSVTRAFVFSSELVATYHLETWEQPKQRQNMQQNCELSYQFRLRHAPERRRWSQRGWDGGGHLHNMLLFNQPTQYTVISTMPSKPVAVIFGAGANIGSALVNKFSSALYLVASVSRSAPVPAVL</sequence>
<gene>
    <name evidence="1" type="ORF">S40285_07919</name>
</gene>
<dbReference type="EMBL" id="KL659329">
    <property type="protein sequence ID" value="KFA69891.1"/>
    <property type="molecule type" value="Genomic_DNA"/>
</dbReference>
<dbReference type="InParanoid" id="A0A084R106"/>